<dbReference type="PRINTS" id="PR00036">
    <property type="entry name" value="HTHLACI"/>
</dbReference>
<dbReference type="EMBL" id="JAAKGT010000002">
    <property type="protein sequence ID" value="NGM49162.1"/>
    <property type="molecule type" value="Genomic_DNA"/>
</dbReference>
<name>A0A6G4QUF6_9CAUL</name>
<keyword evidence="2" id="KW-0238">DNA-binding</keyword>
<dbReference type="SUPFAM" id="SSF47413">
    <property type="entry name" value="lambda repressor-like DNA-binding domains"/>
    <property type="match status" value="1"/>
</dbReference>
<dbReference type="Gene3D" id="1.10.260.40">
    <property type="entry name" value="lambda repressor-like DNA-binding domains"/>
    <property type="match status" value="1"/>
</dbReference>
<dbReference type="Gene3D" id="3.40.50.2300">
    <property type="match status" value="2"/>
</dbReference>
<dbReference type="GO" id="GO:0003700">
    <property type="term" value="F:DNA-binding transcription factor activity"/>
    <property type="evidence" value="ECO:0007669"/>
    <property type="project" value="TreeGrafter"/>
</dbReference>
<evidence type="ECO:0000259" key="4">
    <source>
        <dbReference type="PROSITE" id="PS50932"/>
    </source>
</evidence>
<reference evidence="5" key="1">
    <citation type="submission" date="2020-02" db="EMBL/GenBank/DDBJ databases">
        <authorList>
            <person name="Gao J."/>
            <person name="Sun J."/>
        </authorList>
    </citation>
    <scope>NUCLEOTIDE SEQUENCE</scope>
    <source>
        <strain evidence="5">602-2</strain>
    </source>
</reference>
<keyword evidence="1" id="KW-0805">Transcription regulation</keyword>
<dbReference type="Pfam" id="PF13377">
    <property type="entry name" value="Peripla_BP_3"/>
    <property type="match status" value="1"/>
</dbReference>
<dbReference type="Pfam" id="PF00356">
    <property type="entry name" value="LacI"/>
    <property type="match status" value="1"/>
</dbReference>
<dbReference type="InterPro" id="IPR028082">
    <property type="entry name" value="Peripla_BP_I"/>
</dbReference>
<evidence type="ECO:0000256" key="1">
    <source>
        <dbReference type="ARBA" id="ARBA00023015"/>
    </source>
</evidence>
<keyword evidence="3" id="KW-0804">Transcription</keyword>
<dbReference type="SUPFAM" id="SSF53822">
    <property type="entry name" value="Periplasmic binding protein-like I"/>
    <property type="match status" value="1"/>
</dbReference>
<gene>
    <name evidence="5" type="ORF">G5B46_06045</name>
</gene>
<dbReference type="PANTHER" id="PTHR30146:SF153">
    <property type="entry name" value="LACTOSE OPERON REPRESSOR"/>
    <property type="match status" value="1"/>
</dbReference>
<dbReference type="PANTHER" id="PTHR30146">
    <property type="entry name" value="LACI-RELATED TRANSCRIPTIONAL REPRESSOR"/>
    <property type="match status" value="1"/>
</dbReference>
<accession>A0A6G4QUF6</accession>
<feature type="domain" description="HTH lacI-type" evidence="4">
    <location>
        <begin position="16"/>
        <end position="70"/>
    </location>
</feature>
<dbReference type="InterPro" id="IPR010982">
    <property type="entry name" value="Lambda_DNA-bd_dom_sf"/>
</dbReference>
<proteinExistence type="predicted"/>
<dbReference type="CDD" id="cd01392">
    <property type="entry name" value="HTH_LacI"/>
    <property type="match status" value="1"/>
</dbReference>
<organism evidence="5">
    <name type="scientific">Caulobacter sp. 602-2</name>
    <dbReference type="NCBI Taxonomy" id="2710887"/>
    <lineage>
        <taxon>Bacteria</taxon>
        <taxon>Pseudomonadati</taxon>
        <taxon>Pseudomonadota</taxon>
        <taxon>Alphaproteobacteria</taxon>
        <taxon>Caulobacterales</taxon>
        <taxon>Caulobacteraceae</taxon>
        <taxon>Caulobacter</taxon>
    </lineage>
</organism>
<comment type="caution">
    <text evidence="5">The sequence shown here is derived from an EMBL/GenBank/DDBJ whole genome shotgun (WGS) entry which is preliminary data.</text>
</comment>
<dbReference type="RefSeq" id="WP_165257007.1">
    <property type="nucleotide sequence ID" value="NZ_JAAKGT010000002.1"/>
</dbReference>
<evidence type="ECO:0000256" key="3">
    <source>
        <dbReference type="ARBA" id="ARBA00023163"/>
    </source>
</evidence>
<dbReference type="CDD" id="cd01545">
    <property type="entry name" value="PBP1_SalR"/>
    <property type="match status" value="1"/>
</dbReference>
<dbReference type="InterPro" id="IPR000843">
    <property type="entry name" value="HTH_LacI"/>
</dbReference>
<dbReference type="GO" id="GO:0000976">
    <property type="term" value="F:transcription cis-regulatory region binding"/>
    <property type="evidence" value="ECO:0007669"/>
    <property type="project" value="TreeGrafter"/>
</dbReference>
<protein>
    <submittedName>
        <fullName evidence="5">LacI family transcriptional regulator</fullName>
    </submittedName>
</protein>
<dbReference type="AlphaFoldDB" id="A0A6G4QUF6"/>
<evidence type="ECO:0000256" key="2">
    <source>
        <dbReference type="ARBA" id="ARBA00023125"/>
    </source>
</evidence>
<dbReference type="PROSITE" id="PS00356">
    <property type="entry name" value="HTH_LACI_1"/>
    <property type="match status" value="1"/>
</dbReference>
<dbReference type="PROSITE" id="PS50932">
    <property type="entry name" value="HTH_LACI_2"/>
    <property type="match status" value="1"/>
</dbReference>
<dbReference type="InterPro" id="IPR046335">
    <property type="entry name" value="LacI/GalR-like_sensor"/>
</dbReference>
<evidence type="ECO:0000313" key="5">
    <source>
        <dbReference type="EMBL" id="NGM49162.1"/>
    </source>
</evidence>
<dbReference type="SMART" id="SM00354">
    <property type="entry name" value="HTH_LACI"/>
    <property type="match status" value="1"/>
</dbReference>
<sequence>MNERTERTRRRSSQSATIRDVAARAGVSPMTVSRVINREATVKEETRALVEQAIAELNYAPNPAARSLAGSAPFRIGLLYDNPSTGYLSEFLVGALDESSRTGSQIVIEKCAEPELAGATLARLLKTGVDGLILPPPLCESQTVLAEVKAAGAAAVAVAPGMASSDMATIRIDNEAAAFELTQHLLALGHKRFGFIKGHPNQTVSQQRMDGFMTALKAAGIPQEDVRVEQGYFTYRSGLEAAERLLNTKERPTAIFAANDDMAAATAGLAHRLGLDVPGDVSIVGFDDTSIAANIWPALTTVHQPIAAMARAAVDLVLEEIRRHRDGTGEPRQLMHPHTLIVRDSTGPAANADRG</sequence>